<protein>
    <submittedName>
        <fullName evidence="2">Uncharacterized protein</fullName>
    </submittedName>
</protein>
<evidence type="ECO:0000313" key="3">
    <source>
        <dbReference type="Proteomes" id="UP001341840"/>
    </source>
</evidence>
<sequence length="113" mass="13369">MAKNNNNVAHTIAMLIVGVIIICYVIAKFHYETSIPKGSWTTTSNSYVESDIEDCFKKCRIIFKRKAIEKKQCMMACVVEECRRRHPVMKEKFDACYYYLYDIFIKEYNNNNE</sequence>
<keyword evidence="1" id="KW-0472">Membrane</keyword>
<reference evidence="2 3" key="1">
    <citation type="journal article" date="2023" name="Plants (Basel)">
        <title>Bridging the Gap: Combining Genomics and Transcriptomics Approaches to Understand Stylosanthes scabra, an Orphan Legume from the Brazilian Caatinga.</title>
        <authorList>
            <person name="Ferreira-Neto J.R.C."/>
            <person name="da Silva M.D."/>
            <person name="Binneck E."/>
            <person name="de Melo N.F."/>
            <person name="da Silva R.H."/>
            <person name="de Melo A.L.T.M."/>
            <person name="Pandolfi V."/>
            <person name="Bustamante F.O."/>
            <person name="Brasileiro-Vidal A.C."/>
            <person name="Benko-Iseppon A.M."/>
        </authorList>
    </citation>
    <scope>NUCLEOTIDE SEQUENCE [LARGE SCALE GENOMIC DNA]</scope>
    <source>
        <tissue evidence="2">Leaves</tissue>
    </source>
</reference>
<gene>
    <name evidence="2" type="ORF">PIB30_003619</name>
</gene>
<evidence type="ECO:0000256" key="1">
    <source>
        <dbReference type="SAM" id="Phobius"/>
    </source>
</evidence>
<organism evidence="2 3">
    <name type="scientific">Stylosanthes scabra</name>
    <dbReference type="NCBI Taxonomy" id="79078"/>
    <lineage>
        <taxon>Eukaryota</taxon>
        <taxon>Viridiplantae</taxon>
        <taxon>Streptophyta</taxon>
        <taxon>Embryophyta</taxon>
        <taxon>Tracheophyta</taxon>
        <taxon>Spermatophyta</taxon>
        <taxon>Magnoliopsida</taxon>
        <taxon>eudicotyledons</taxon>
        <taxon>Gunneridae</taxon>
        <taxon>Pentapetalae</taxon>
        <taxon>rosids</taxon>
        <taxon>fabids</taxon>
        <taxon>Fabales</taxon>
        <taxon>Fabaceae</taxon>
        <taxon>Papilionoideae</taxon>
        <taxon>50 kb inversion clade</taxon>
        <taxon>dalbergioids sensu lato</taxon>
        <taxon>Dalbergieae</taxon>
        <taxon>Pterocarpus clade</taxon>
        <taxon>Stylosanthes</taxon>
    </lineage>
</organism>
<keyword evidence="1" id="KW-1133">Transmembrane helix</keyword>
<name>A0ABU6Y2B3_9FABA</name>
<keyword evidence="3" id="KW-1185">Reference proteome</keyword>
<feature type="transmembrane region" description="Helical" evidence="1">
    <location>
        <begin position="12"/>
        <end position="31"/>
    </location>
</feature>
<proteinExistence type="predicted"/>
<comment type="caution">
    <text evidence="2">The sequence shown here is derived from an EMBL/GenBank/DDBJ whole genome shotgun (WGS) entry which is preliminary data.</text>
</comment>
<keyword evidence="1" id="KW-0812">Transmembrane</keyword>
<evidence type="ECO:0000313" key="2">
    <source>
        <dbReference type="EMBL" id="MED6203880.1"/>
    </source>
</evidence>
<dbReference type="EMBL" id="JASCZI010241662">
    <property type="protein sequence ID" value="MED6203880.1"/>
    <property type="molecule type" value="Genomic_DNA"/>
</dbReference>
<dbReference type="Proteomes" id="UP001341840">
    <property type="component" value="Unassembled WGS sequence"/>
</dbReference>
<accession>A0ABU6Y2B3</accession>